<dbReference type="AlphaFoldDB" id="A0AAJ1RAP4"/>
<evidence type="ECO:0000313" key="3">
    <source>
        <dbReference type="Proteomes" id="UP000286907"/>
    </source>
</evidence>
<reference evidence="1" key="2">
    <citation type="submission" date="2019-01" db="EMBL/GenBank/DDBJ databases">
        <title>Oenococcus sicerae UCMA17102.</title>
        <authorList>
            <person name="Cousin F.J."/>
            <person name="Le Guellec R."/>
            <person name="Cretenet M."/>
        </authorList>
    </citation>
    <scope>NUCLEOTIDE SEQUENCE</scope>
    <source>
        <strain evidence="1">UCMA17102</strain>
    </source>
</reference>
<keyword evidence="3" id="KW-1185">Reference proteome</keyword>
<gene>
    <name evidence="2" type="ORF">DLJ48_00635</name>
    <name evidence="1" type="ORF">EVC35_07650</name>
</gene>
<dbReference type="RefSeq" id="WP_128684979.1">
    <property type="nucleotide sequence ID" value="NZ_CP029684.2"/>
</dbReference>
<evidence type="ECO:0008006" key="5">
    <source>
        <dbReference type="Google" id="ProtNLM"/>
    </source>
</evidence>
<dbReference type="Proteomes" id="UP000286907">
    <property type="component" value="Chromosome"/>
</dbReference>
<dbReference type="Proteomes" id="UP001167919">
    <property type="component" value="Unassembled WGS sequence"/>
</dbReference>
<accession>A0AAJ1RAP4</accession>
<evidence type="ECO:0000313" key="2">
    <source>
        <dbReference type="EMBL" id="QAS69134.1"/>
    </source>
</evidence>
<reference evidence="2 3" key="1">
    <citation type="journal article" date="2019" name="Syst. Appl. Microbiol.">
        <title>Oenococcus sicerae sp. nov., isolated from French cider.</title>
        <authorList>
            <person name="Cousin F.J."/>
            <person name="Le Guellec R."/>
            <person name="Chagnot C."/>
            <person name="Goux D."/>
            <person name="Dalmasso M."/>
            <person name="Laplace J.M."/>
            <person name="Cretenet M."/>
        </authorList>
    </citation>
    <scope>NUCLEOTIDE SEQUENCE [LARGE SCALE GENOMIC DNA]</scope>
    <source>
        <strain evidence="2 3">UCMA 15228</strain>
    </source>
</reference>
<evidence type="ECO:0000313" key="1">
    <source>
        <dbReference type="EMBL" id="MDN6900856.1"/>
    </source>
</evidence>
<dbReference type="EMBL" id="SDWY01000004">
    <property type="protein sequence ID" value="MDN6900856.1"/>
    <property type="molecule type" value="Genomic_DNA"/>
</dbReference>
<dbReference type="EMBL" id="CP029684">
    <property type="protein sequence ID" value="QAS69134.1"/>
    <property type="molecule type" value="Genomic_DNA"/>
</dbReference>
<reference evidence="2" key="3">
    <citation type="submission" date="2020-01" db="EMBL/GenBank/DDBJ databases">
        <authorList>
            <person name="Cousin F.J."/>
            <person name="Le Guellec R."/>
            <person name="Cretenet M."/>
        </authorList>
    </citation>
    <scope>NUCLEOTIDE SEQUENCE</scope>
    <source>
        <strain evidence="2">UCMA 15228</strain>
    </source>
</reference>
<sequence length="106" mass="11262">MNKKHGNLIAASIGILLGSGLSILLAKKIKENNADKILEIVKNTLSEQGKVSNAWIKGQRIGGDEYDAASVYNGGAKITNEKGEEKSISFVADADTGEIFSVDILN</sequence>
<evidence type="ECO:0000313" key="4">
    <source>
        <dbReference type="Proteomes" id="UP001167919"/>
    </source>
</evidence>
<organism evidence="1 4">
    <name type="scientific">Oenococcus sicerae</name>
    <dbReference type="NCBI Taxonomy" id="2203724"/>
    <lineage>
        <taxon>Bacteria</taxon>
        <taxon>Bacillati</taxon>
        <taxon>Bacillota</taxon>
        <taxon>Bacilli</taxon>
        <taxon>Lactobacillales</taxon>
        <taxon>Lactobacillaceae</taxon>
        <taxon>Oenococcus</taxon>
    </lineage>
</organism>
<protein>
    <recommendedName>
        <fullName evidence="5">PepSY domain-containing protein</fullName>
    </recommendedName>
</protein>
<proteinExistence type="predicted"/>
<name>A0AAJ1RAP4_9LACO</name>